<dbReference type="InterPro" id="IPR005552">
    <property type="entry name" value="Scramblase"/>
</dbReference>
<comment type="cofactor">
    <cofactor evidence="2">
        <name>Ca(2+)</name>
        <dbReference type="ChEBI" id="CHEBI:29108"/>
    </cofactor>
</comment>
<dbReference type="GO" id="GO:0005886">
    <property type="term" value="C:plasma membrane"/>
    <property type="evidence" value="ECO:0007669"/>
    <property type="project" value="TreeGrafter"/>
</dbReference>
<organism evidence="3">
    <name type="scientific">Pectinophora gossypiella</name>
    <name type="common">Cotton pink bollworm</name>
    <name type="synonym">Depressaria gossypiella</name>
    <dbReference type="NCBI Taxonomy" id="13191"/>
    <lineage>
        <taxon>Eukaryota</taxon>
        <taxon>Metazoa</taxon>
        <taxon>Ecdysozoa</taxon>
        <taxon>Arthropoda</taxon>
        <taxon>Hexapoda</taxon>
        <taxon>Insecta</taxon>
        <taxon>Pterygota</taxon>
        <taxon>Neoptera</taxon>
        <taxon>Endopterygota</taxon>
        <taxon>Lepidoptera</taxon>
        <taxon>Glossata</taxon>
        <taxon>Ditrysia</taxon>
        <taxon>Gelechioidea</taxon>
        <taxon>Gelechiidae</taxon>
        <taxon>Apatetrinae</taxon>
        <taxon>Pectinophora</taxon>
    </lineage>
</organism>
<name>A0A1E1WHF2_PECGO</name>
<dbReference type="Pfam" id="PF03803">
    <property type="entry name" value="Scramblase"/>
    <property type="match status" value="1"/>
</dbReference>
<dbReference type="PANTHER" id="PTHR23248">
    <property type="entry name" value="PHOSPHOLIPID SCRAMBLASE-RELATED"/>
    <property type="match status" value="1"/>
</dbReference>
<feature type="non-terminal residue" evidence="3">
    <location>
        <position position="1"/>
    </location>
</feature>
<dbReference type="OrthoDB" id="191150at2759"/>
<dbReference type="PANTHER" id="PTHR23248:SF9">
    <property type="entry name" value="PHOSPHOLIPID SCRAMBLASE"/>
    <property type="match status" value="1"/>
</dbReference>
<keyword evidence="2" id="KW-0564">Palmitate</keyword>
<reference evidence="3" key="1">
    <citation type="submission" date="2015-09" db="EMBL/GenBank/DDBJ databases">
        <title>De novo assembly of Pectinophora gossypiella (Pink Bollworm) gut transcriptome.</title>
        <authorList>
            <person name="Tassone E.E."/>
        </authorList>
    </citation>
    <scope>NUCLEOTIDE SEQUENCE</scope>
</reference>
<comment type="function">
    <text evidence="2">May mediate accelerated ATP-independent bidirectional transbilayer migration of phospholipids upon binding calcium ions that results in a loss of phospholipid asymmetry in the plasma membrane.</text>
</comment>
<gene>
    <name evidence="3" type="ORF">g.5721</name>
</gene>
<sequence>VNQPRLEPTCVVAIQNKQLCNSVFIRELMEREVMAGDTPLGLRQLMQTSYVEVRREFSCCDHHFTVAAPECGHFLVAKGLTTKHVRDTQDQVVMMLRNPQRFCELPSMEVYVGQSPALTIKYKGGFSRSLWIDDEYEQHVLKIKQPYSFFGTADYNVLGTNDAQVGVIKRDWTEYDVQFPKDLDVRYKGALIAACVFISIESQRRRH</sequence>
<dbReference type="GO" id="GO:0017128">
    <property type="term" value="F:phospholipid scramblase activity"/>
    <property type="evidence" value="ECO:0007669"/>
    <property type="project" value="InterPro"/>
</dbReference>
<keyword evidence="2" id="KW-0106">Calcium</keyword>
<dbReference type="AlphaFoldDB" id="A0A1E1WHF2"/>
<proteinExistence type="inferred from homology"/>
<dbReference type="EMBL" id="GDQN01004642">
    <property type="protein sequence ID" value="JAT86412.1"/>
    <property type="molecule type" value="Transcribed_RNA"/>
</dbReference>
<evidence type="ECO:0000256" key="2">
    <source>
        <dbReference type="RuleBase" id="RU363116"/>
    </source>
</evidence>
<comment type="similarity">
    <text evidence="1 2">Belongs to the phospholipid scramblase family.</text>
</comment>
<evidence type="ECO:0000313" key="3">
    <source>
        <dbReference type="EMBL" id="JAT86412.1"/>
    </source>
</evidence>
<accession>A0A1E1WHF2</accession>
<protein>
    <recommendedName>
        <fullName evidence="2">Phospholipid scramblase</fullName>
    </recommendedName>
</protein>
<evidence type="ECO:0000256" key="1">
    <source>
        <dbReference type="ARBA" id="ARBA00005350"/>
    </source>
</evidence>
<keyword evidence="2" id="KW-0449">Lipoprotein</keyword>